<keyword evidence="3" id="KW-1185">Reference proteome</keyword>
<proteinExistence type="predicted"/>
<dbReference type="InterPro" id="IPR029032">
    <property type="entry name" value="AhpD-like"/>
</dbReference>
<dbReference type="Pfam" id="PF02627">
    <property type="entry name" value="CMD"/>
    <property type="match status" value="1"/>
</dbReference>
<dbReference type="Gene3D" id="1.20.1290.10">
    <property type="entry name" value="AhpD-like"/>
    <property type="match status" value="1"/>
</dbReference>
<evidence type="ECO:0000313" key="2">
    <source>
        <dbReference type="EMBL" id="CAB3820799.1"/>
    </source>
</evidence>
<accession>A0ABM8L765</accession>
<dbReference type="PANTHER" id="PTHR33570">
    <property type="entry name" value="4-CARBOXYMUCONOLACTONE DECARBOXYLASE FAMILY PROTEIN"/>
    <property type="match status" value="1"/>
</dbReference>
<evidence type="ECO:0000313" key="3">
    <source>
        <dbReference type="Proteomes" id="UP000507140"/>
    </source>
</evidence>
<dbReference type="InterPro" id="IPR003779">
    <property type="entry name" value="CMD-like"/>
</dbReference>
<reference evidence="2 3" key="1">
    <citation type="submission" date="2020-04" db="EMBL/GenBank/DDBJ databases">
        <authorList>
            <person name="De Canck E."/>
        </authorList>
    </citation>
    <scope>NUCLEOTIDE SEQUENCE [LARGE SCALE GENOMIC DNA]</scope>
    <source>
        <strain evidence="2 3">LMG 3415</strain>
    </source>
</reference>
<protein>
    <recommendedName>
        <fullName evidence="1">Carboxymuconolactone decarboxylase-like domain-containing protein</fullName>
    </recommendedName>
</protein>
<feature type="domain" description="Carboxymuconolactone decarboxylase-like" evidence="1">
    <location>
        <begin position="56"/>
        <end position="137"/>
    </location>
</feature>
<dbReference type="Proteomes" id="UP000507140">
    <property type="component" value="Unassembled WGS sequence"/>
</dbReference>
<dbReference type="InterPro" id="IPR052512">
    <property type="entry name" value="4CMD/NDH-1_regulator"/>
</dbReference>
<comment type="caution">
    <text evidence="2">The sequence shown here is derived from an EMBL/GenBank/DDBJ whole genome shotgun (WGS) entry which is preliminary data.</text>
</comment>
<sequence>MPAATIPEEPMADTQKETQKETQALFDQGLALRREVLGADYVDGSLARANDFMMAFQNITTEWCWGYTWGRPGLEKKTRSMLNLAMLTALNRPAEIKLHVKGALNNGVTVEEIKEILLQATVYCGIPAGLDAFKVANQVLEEEGAFKQAEQA</sequence>
<dbReference type="EMBL" id="CADIKR010000001">
    <property type="protein sequence ID" value="CAB3820799.1"/>
    <property type="molecule type" value="Genomic_DNA"/>
</dbReference>
<organism evidence="2 3">
    <name type="scientific">Achromobacter mucicolens</name>
    <dbReference type="NCBI Taxonomy" id="1389922"/>
    <lineage>
        <taxon>Bacteria</taxon>
        <taxon>Pseudomonadati</taxon>
        <taxon>Pseudomonadota</taxon>
        <taxon>Betaproteobacteria</taxon>
        <taxon>Burkholderiales</taxon>
        <taxon>Alcaligenaceae</taxon>
        <taxon>Achromobacter</taxon>
    </lineage>
</organism>
<dbReference type="PANTHER" id="PTHR33570:SF2">
    <property type="entry name" value="CARBOXYMUCONOLACTONE DECARBOXYLASE-LIKE DOMAIN-CONTAINING PROTEIN"/>
    <property type="match status" value="1"/>
</dbReference>
<gene>
    <name evidence="2" type="ORF">LMG3415_00392</name>
</gene>
<name>A0ABM8L765_9BURK</name>
<evidence type="ECO:0000259" key="1">
    <source>
        <dbReference type="Pfam" id="PF02627"/>
    </source>
</evidence>
<dbReference type="SUPFAM" id="SSF69118">
    <property type="entry name" value="AhpD-like"/>
    <property type="match status" value="1"/>
</dbReference>